<dbReference type="AlphaFoldDB" id="Q0US07"/>
<evidence type="ECO:0000313" key="1">
    <source>
        <dbReference type="EMBL" id="EAT86521.1"/>
    </source>
</evidence>
<dbReference type="GeneID" id="5972737"/>
<dbReference type="RefSeq" id="XP_001795862.1">
    <property type="nucleotide sequence ID" value="XM_001795810.1"/>
</dbReference>
<proteinExistence type="predicted"/>
<evidence type="ECO:0000313" key="2">
    <source>
        <dbReference type="Proteomes" id="UP000001055"/>
    </source>
</evidence>
<dbReference type="Proteomes" id="UP000001055">
    <property type="component" value="Unassembled WGS sequence"/>
</dbReference>
<dbReference type="InParanoid" id="Q0US07"/>
<organism evidence="1 2">
    <name type="scientific">Phaeosphaeria nodorum (strain SN15 / ATCC MYA-4574 / FGSC 10173)</name>
    <name type="common">Glume blotch fungus</name>
    <name type="synonym">Parastagonospora nodorum</name>
    <dbReference type="NCBI Taxonomy" id="321614"/>
    <lineage>
        <taxon>Eukaryota</taxon>
        <taxon>Fungi</taxon>
        <taxon>Dikarya</taxon>
        <taxon>Ascomycota</taxon>
        <taxon>Pezizomycotina</taxon>
        <taxon>Dothideomycetes</taxon>
        <taxon>Pleosporomycetidae</taxon>
        <taxon>Pleosporales</taxon>
        <taxon>Pleosporineae</taxon>
        <taxon>Phaeosphaeriaceae</taxon>
        <taxon>Parastagonospora</taxon>
    </lineage>
</organism>
<protein>
    <submittedName>
        <fullName evidence="1">Uncharacterized protein</fullName>
    </submittedName>
</protein>
<reference evidence="2" key="1">
    <citation type="journal article" date="2007" name="Plant Cell">
        <title>Dothideomycete-plant interactions illuminated by genome sequencing and EST analysis of the wheat pathogen Stagonospora nodorum.</title>
        <authorList>
            <person name="Hane J.K."/>
            <person name="Lowe R.G."/>
            <person name="Solomon P.S."/>
            <person name="Tan K.C."/>
            <person name="Schoch C.L."/>
            <person name="Spatafora J.W."/>
            <person name="Crous P.W."/>
            <person name="Kodira C."/>
            <person name="Birren B.W."/>
            <person name="Galagan J.E."/>
            <person name="Torriani S.F."/>
            <person name="McDonald B.A."/>
            <person name="Oliver R.P."/>
        </authorList>
    </citation>
    <scope>NUCLEOTIDE SEQUENCE [LARGE SCALE GENOMIC DNA]</scope>
    <source>
        <strain evidence="2">SN15 / ATCC MYA-4574 / FGSC 10173</strain>
    </source>
</reference>
<sequence>MNSMQMMKLKEAAEEQAQRSSDGVTCADMNTTVKADLATLVAATVMFNATYEPLKSLEVINSGFAVARDPIASYDKENQGFMPGVSQRCDSDQLFQKACRGGLKLENTLDSGIWIVITESVAHNLRPASTSQDFIRALQICYV</sequence>
<dbReference type="EMBL" id="CH445332">
    <property type="protein sequence ID" value="EAT86521.1"/>
    <property type="molecule type" value="Genomic_DNA"/>
</dbReference>
<gene>
    <name evidence="1" type="ORF">SNOG_05457</name>
</gene>
<accession>Q0US07</accession>
<dbReference type="KEGG" id="pno:SNOG_05457"/>
<name>Q0US07_PHANO</name>